<organism evidence="2">
    <name type="scientific">Picea glauca</name>
    <name type="common">White spruce</name>
    <name type="synonym">Pinus glauca</name>
    <dbReference type="NCBI Taxonomy" id="3330"/>
    <lineage>
        <taxon>Eukaryota</taxon>
        <taxon>Viridiplantae</taxon>
        <taxon>Streptophyta</taxon>
        <taxon>Embryophyta</taxon>
        <taxon>Tracheophyta</taxon>
        <taxon>Spermatophyta</taxon>
        <taxon>Pinopsida</taxon>
        <taxon>Pinidae</taxon>
        <taxon>Conifers I</taxon>
        <taxon>Pinales</taxon>
        <taxon>Pinaceae</taxon>
        <taxon>Picea</taxon>
    </lineage>
</organism>
<accession>A0A117NI34</accession>
<geneLocation type="mitochondrion" evidence="2"/>
<comment type="caution">
    <text evidence="2">The sequence shown here is derived from an EMBL/GenBank/DDBJ whole genome shotgun (WGS) entry which is preliminary data.</text>
</comment>
<keyword evidence="2" id="KW-0496">Mitochondrion</keyword>
<dbReference type="AlphaFoldDB" id="A0A117NI34"/>
<reference evidence="2" key="1">
    <citation type="journal article" date="2015" name="Genome Biol. Evol.">
        <title>Organellar Genomes of White Spruce (Picea glauca): Assembly and Annotation.</title>
        <authorList>
            <person name="Jackman S.D."/>
            <person name="Warren R.L."/>
            <person name="Gibb E.A."/>
            <person name="Vandervalk B.P."/>
            <person name="Mohamadi H."/>
            <person name="Chu J."/>
            <person name="Raymond A."/>
            <person name="Pleasance S."/>
            <person name="Coope R."/>
            <person name="Wildung M.R."/>
            <person name="Ritland C.E."/>
            <person name="Bousquet J."/>
            <person name="Jones S.J."/>
            <person name="Bohlmann J."/>
            <person name="Birol I."/>
        </authorList>
    </citation>
    <scope>NUCLEOTIDE SEQUENCE [LARGE SCALE GENOMIC DNA]</scope>
    <source>
        <tissue evidence="2">Flushing bud</tissue>
    </source>
</reference>
<dbReference type="EMBL" id="LKAM01000003">
    <property type="protein sequence ID" value="KUM49355.1"/>
    <property type="molecule type" value="Genomic_DNA"/>
</dbReference>
<sequence>MVTMRYFSNQVFYPIRYLPDLVGVPIRMDAFFMLSLCFMLYVCCMYAFCSTQ</sequence>
<evidence type="ECO:0000313" key="2">
    <source>
        <dbReference type="EMBL" id="KUM49355.1"/>
    </source>
</evidence>
<proteinExistence type="predicted"/>
<gene>
    <name evidence="2" type="ORF">ABT39_MTgene3904</name>
</gene>
<keyword evidence="1" id="KW-0812">Transmembrane</keyword>
<feature type="transmembrane region" description="Helical" evidence="1">
    <location>
        <begin position="30"/>
        <end position="49"/>
    </location>
</feature>
<keyword evidence="1" id="KW-0472">Membrane</keyword>
<protein>
    <submittedName>
        <fullName evidence="2">Uncharacterized protein</fullName>
    </submittedName>
</protein>
<keyword evidence="1" id="KW-1133">Transmembrane helix</keyword>
<evidence type="ECO:0000256" key="1">
    <source>
        <dbReference type="SAM" id="Phobius"/>
    </source>
</evidence>
<name>A0A117NI34_PICGL</name>